<dbReference type="Proteomes" id="UP001500456">
    <property type="component" value="Unassembled WGS sequence"/>
</dbReference>
<name>A0ABP7SKG0_9ACTN</name>
<comment type="caution">
    <text evidence="1">The sequence shown here is derived from an EMBL/GenBank/DDBJ whole genome shotgun (WGS) entry which is preliminary data.</text>
</comment>
<evidence type="ECO:0000313" key="1">
    <source>
        <dbReference type="EMBL" id="GAA4012979.1"/>
    </source>
</evidence>
<organism evidence="1 2">
    <name type="scientific">Streptomyces plumbiresistens</name>
    <dbReference type="NCBI Taxonomy" id="511811"/>
    <lineage>
        <taxon>Bacteria</taxon>
        <taxon>Bacillati</taxon>
        <taxon>Actinomycetota</taxon>
        <taxon>Actinomycetes</taxon>
        <taxon>Kitasatosporales</taxon>
        <taxon>Streptomycetaceae</taxon>
        <taxon>Streptomyces</taxon>
    </lineage>
</organism>
<accession>A0ABP7SKG0</accession>
<dbReference type="EMBL" id="BAAAZX010000021">
    <property type="protein sequence ID" value="GAA4012979.1"/>
    <property type="molecule type" value="Genomic_DNA"/>
</dbReference>
<proteinExistence type="predicted"/>
<gene>
    <name evidence="1" type="ORF">GCM10022232_63950</name>
</gene>
<evidence type="ECO:0000313" key="2">
    <source>
        <dbReference type="Proteomes" id="UP001500456"/>
    </source>
</evidence>
<sequence length="67" mass="7006">MGRAVGAVGDPSGAPETGQARAQVVMEFSTLSDYQGLVPLLPSCLLEPLRDQFTALLPEHVDADPLG</sequence>
<reference evidence="2" key="1">
    <citation type="journal article" date="2019" name="Int. J. Syst. Evol. Microbiol.">
        <title>The Global Catalogue of Microorganisms (GCM) 10K type strain sequencing project: providing services to taxonomists for standard genome sequencing and annotation.</title>
        <authorList>
            <consortium name="The Broad Institute Genomics Platform"/>
            <consortium name="The Broad Institute Genome Sequencing Center for Infectious Disease"/>
            <person name="Wu L."/>
            <person name="Ma J."/>
        </authorList>
    </citation>
    <scope>NUCLEOTIDE SEQUENCE [LARGE SCALE GENOMIC DNA]</scope>
    <source>
        <strain evidence="2">JCM 16924</strain>
    </source>
</reference>
<keyword evidence="2" id="KW-1185">Reference proteome</keyword>
<protein>
    <submittedName>
        <fullName evidence="1">Uncharacterized protein</fullName>
    </submittedName>
</protein>